<feature type="signal peptide" evidence="1">
    <location>
        <begin position="1"/>
        <end position="23"/>
    </location>
</feature>
<dbReference type="OrthoDB" id="2796951at2759"/>
<dbReference type="Proteomes" id="UP000807353">
    <property type="component" value="Unassembled WGS sequence"/>
</dbReference>
<dbReference type="PANTHER" id="PTHR36183:SF2">
    <property type="entry name" value="BETA-GLUCURONIDASE C-TERMINAL DOMAIN-CONTAINING PROTEIN"/>
    <property type="match status" value="1"/>
</dbReference>
<dbReference type="Gene3D" id="2.60.40.1180">
    <property type="entry name" value="Golgi alpha-mannosidase II"/>
    <property type="match status" value="1"/>
</dbReference>
<protein>
    <recommendedName>
        <fullName evidence="2">Beta-glucuronidase C-terminal domain-containing protein</fullName>
    </recommendedName>
</protein>
<dbReference type="InterPro" id="IPR017853">
    <property type="entry name" value="GH"/>
</dbReference>
<dbReference type="EMBL" id="MU150302">
    <property type="protein sequence ID" value="KAF9460213.1"/>
    <property type="molecule type" value="Genomic_DNA"/>
</dbReference>
<reference evidence="3" key="1">
    <citation type="submission" date="2020-11" db="EMBL/GenBank/DDBJ databases">
        <authorList>
            <consortium name="DOE Joint Genome Institute"/>
            <person name="Ahrendt S."/>
            <person name="Riley R."/>
            <person name="Andreopoulos W."/>
            <person name="Labutti K."/>
            <person name="Pangilinan J."/>
            <person name="Ruiz-Duenas F.J."/>
            <person name="Barrasa J.M."/>
            <person name="Sanchez-Garcia M."/>
            <person name="Camarero S."/>
            <person name="Miyauchi S."/>
            <person name="Serrano A."/>
            <person name="Linde D."/>
            <person name="Babiker R."/>
            <person name="Drula E."/>
            <person name="Ayuso-Fernandez I."/>
            <person name="Pacheco R."/>
            <person name="Padilla G."/>
            <person name="Ferreira P."/>
            <person name="Barriuso J."/>
            <person name="Kellner H."/>
            <person name="Castanera R."/>
            <person name="Alfaro M."/>
            <person name="Ramirez L."/>
            <person name="Pisabarro A.G."/>
            <person name="Kuo A."/>
            <person name="Tritt A."/>
            <person name="Lipzen A."/>
            <person name="He G."/>
            <person name="Yan M."/>
            <person name="Ng V."/>
            <person name="Cullen D."/>
            <person name="Martin F."/>
            <person name="Rosso M.-N."/>
            <person name="Henrissat B."/>
            <person name="Hibbett D."/>
            <person name="Martinez A.T."/>
            <person name="Grigoriev I.V."/>
        </authorList>
    </citation>
    <scope>NUCLEOTIDE SEQUENCE</scope>
    <source>
        <strain evidence="3">CBS 247.69</strain>
    </source>
</reference>
<keyword evidence="4" id="KW-1185">Reference proteome</keyword>
<keyword evidence="1" id="KW-0732">Signal</keyword>
<dbReference type="PANTHER" id="PTHR36183">
    <property type="entry name" value="BETA-GLUCURONIDASE"/>
    <property type="match status" value="1"/>
</dbReference>
<evidence type="ECO:0000313" key="4">
    <source>
        <dbReference type="Proteomes" id="UP000807353"/>
    </source>
</evidence>
<feature type="chain" id="PRO_5040154140" description="Beta-glucuronidase C-terminal domain-containing protein" evidence="1">
    <location>
        <begin position="24"/>
        <end position="548"/>
    </location>
</feature>
<evidence type="ECO:0000256" key="1">
    <source>
        <dbReference type="SAM" id="SignalP"/>
    </source>
</evidence>
<accession>A0A9P5Y0R2</accession>
<dbReference type="AlphaFoldDB" id="A0A9P5Y0R2"/>
<dbReference type="SUPFAM" id="SSF51445">
    <property type="entry name" value="(Trans)glycosidases"/>
    <property type="match status" value="1"/>
</dbReference>
<comment type="caution">
    <text evidence="3">The sequence shown here is derived from an EMBL/GenBank/DDBJ whole genome shotgun (WGS) entry which is preliminary data.</text>
</comment>
<feature type="domain" description="Beta-glucuronidase C-terminal" evidence="2">
    <location>
        <begin position="408"/>
        <end position="500"/>
    </location>
</feature>
<dbReference type="InterPro" id="IPR052974">
    <property type="entry name" value="GH79_Enzymes"/>
</dbReference>
<organism evidence="3 4">
    <name type="scientific">Collybia nuda</name>
    <dbReference type="NCBI Taxonomy" id="64659"/>
    <lineage>
        <taxon>Eukaryota</taxon>
        <taxon>Fungi</taxon>
        <taxon>Dikarya</taxon>
        <taxon>Basidiomycota</taxon>
        <taxon>Agaricomycotina</taxon>
        <taxon>Agaricomycetes</taxon>
        <taxon>Agaricomycetidae</taxon>
        <taxon>Agaricales</taxon>
        <taxon>Tricholomatineae</taxon>
        <taxon>Clitocybaceae</taxon>
        <taxon>Collybia</taxon>
    </lineage>
</organism>
<name>A0A9P5Y0R2_9AGAR</name>
<evidence type="ECO:0000259" key="2">
    <source>
        <dbReference type="Pfam" id="PF16862"/>
    </source>
</evidence>
<proteinExistence type="predicted"/>
<gene>
    <name evidence="3" type="ORF">BDZ94DRAFT_1170135</name>
</gene>
<dbReference type="InterPro" id="IPR031728">
    <property type="entry name" value="GlcAase_C"/>
</dbReference>
<dbReference type="InterPro" id="IPR013780">
    <property type="entry name" value="Glyco_hydro_b"/>
</dbReference>
<sequence>MHLLHRIPLLALVSSATLQVAYAGPPLNITFPEKPPASSINVVDSNFIGISWELSSFDTLWGKTVATIPHAMKNYLHNIVARLQKPLRIRVGGNGMDGSTYVPGQKTFIEHTDPEAYFNDIPVNFGPVMFDVMNSMYDTVGPMQFTIGLSMRTPHDFSNVVTLAKAAHEKLGDRLDAMLLGNEPDLYAGHGERDAYDIPTYVKEIGDAVDHLRDAKVLDRPIIGGPTICCGWNLSTILDAGLDQYPYKHYTVQRYPQHNCGGPNEKNTNLTYYLSHMNVAPFLNWQQEGMARAQELDIPVLLTEYNSVACGGSNISSTFGAGLWAVDVGLKAAAVNYSAVFLHTREHDITYNLFDPPTPETSTEPGWITGSTYYSALFLAEVAAAEGSIIVDLNLNNSNSNPEALAAAYGIYDNGGTERGKLALLNFADKQPQVYNIPAGISSTVQVRILTAPEVLERKNISWAGQTVGNNGDLQGVQMTEAVKCADGCAIEVPGPGAALVFLGNSRIFTGNSTIAGIGGYLSGAKISSSPLLGLSSALVLLSTWLML</sequence>
<evidence type="ECO:0000313" key="3">
    <source>
        <dbReference type="EMBL" id="KAF9460213.1"/>
    </source>
</evidence>
<dbReference type="Pfam" id="PF16862">
    <property type="entry name" value="Glyco_hydro_79C"/>
    <property type="match status" value="1"/>
</dbReference>
<dbReference type="Gene3D" id="3.20.20.80">
    <property type="entry name" value="Glycosidases"/>
    <property type="match status" value="1"/>
</dbReference>